<evidence type="ECO:0000256" key="2">
    <source>
        <dbReference type="ARBA" id="ARBA00022475"/>
    </source>
</evidence>
<keyword evidence="5 6" id="KW-0472">Membrane</keyword>
<dbReference type="RefSeq" id="WP_085517726.1">
    <property type="nucleotide sequence ID" value="NZ_FXAW01000005.1"/>
</dbReference>
<dbReference type="SUPFAM" id="SSF82866">
    <property type="entry name" value="Multidrug efflux transporter AcrB transmembrane domain"/>
    <property type="match status" value="2"/>
</dbReference>
<reference evidence="9" key="1">
    <citation type="submission" date="2017-04" db="EMBL/GenBank/DDBJ databases">
        <authorList>
            <person name="Varghese N."/>
            <person name="Submissions S."/>
        </authorList>
    </citation>
    <scope>NUCLEOTIDE SEQUENCE [LARGE SCALE GENOMIC DNA]</scope>
    <source>
        <strain evidence="9">DSM 4125</strain>
    </source>
</reference>
<accession>A0A1X7KDK7</accession>
<feature type="transmembrane region" description="Helical" evidence="6">
    <location>
        <begin position="216"/>
        <end position="235"/>
    </location>
</feature>
<feature type="transmembrane region" description="Helical" evidence="6">
    <location>
        <begin position="592"/>
        <end position="611"/>
    </location>
</feature>
<dbReference type="PROSITE" id="PS50156">
    <property type="entry name" value="SSD"/>
    <property type="match status" value="2"/>
</dbReference>
<protein>
    <recommendedName>
        <fullName evidence="7">SSD domain-containing protein</fullName>
    </recommendedName>
</protein>
<organism evidence="8 9">
    <name type="scientific">Marivirga sericea</name>
    <dbReference type="NCBI Taxonomy" id="1028"/>
    <lineage>
        <taxon>Bacteria</taxon>
        <taxon>Pseudomonadati</taxon>
        <taxon>Bacteroidota</taxon>
        <taxon>Cytophagia</taxon>
        <taxon>Cytophagales</taxon>
        <taxon>Marivirgaceae</taxon>
        <taxon>Marivirga</taxon>
    </lineage>
</organism>
<comment type="subcellular location">
    <subcellularLocation>
        <location evidence="1">Cell membrane</location>
        <topology evidence="1">Multi-pass membrane protein</topology>
    </subcellularLocation>
</comment>
<feature type="domain" description="SSD" evidence="7">
    <location>
        <begin position="616"/>
        <end position="741"/>
    </location>
</feature>
<evidence type="ECO:0000256" key="6">
    <source>
        <dbReference type="SAM" id="Phobius"/>
    </source>
</evidence>
<feature type="domain" description="SSD" evidence="7">
    <location>
        <begin position="245"/>
        <end position="365"/>
    </location>
</feature>
<feature type="transmembrane region" description="Helical" evidence="6">
    <location>
        <begin position="242"/>
        <end position="262"/>
    </location>
</feature>
<feature type="transmembrane region" description="Helical" evidence="6">
    <location>
        <begin position="689"/>
        <end position="710"/>
    </location>
</feature>
<dbReference type="AlphaFoldDB" id="A0A1X7KDK7"/>
<keyword evidence="3 6" id="KW-0812">Transmembrane</keyword>
<name>A0A1X7KDK7_9BACT</name>
<evidence type="ECO:0000256" key="1">
    <source>
        <dbReference type="ARBA" id="ARBA00004651"/>
    </source>
</evidence>
<feature type="transmembrane region" description="Helical" evidence="6">
    <location>
        <begin position="389"/>
        <end position="408"/>
    </location>
</feature>
<dbReference type="GO" id="GO:0005886">
    <property type="term" value="C:plasma membrane"/>
    <property type="evidence" value="ECO:0007669"/>
    <property type="project" value="UniProtKB-SubCell"/>
</dbReference>
<keyword evidence="2" id="KW-1003">Cell membrane</keyword>
<gene>
    <name evidence="8" type="ORF">SAMN05661096_02554</name>
</gene>
<sequence>MKRAANKFYKNFKDREFRFMLYAVWLISIAFFVSQFPKLSVAFEFEKFFADDNQDKVFFEKHVEKFGYDNDYLLVAFENHPSVFNTEFLTKVEDWKNRLDTIHGLISTQSIFDLKHLIKSPYGIAAIPLIHSQDSARLKSDSARVMSHSLYSNFISKNAESLIIQINHQHFKNPQNELVFFNSLKSSLAQSQIKDFRLVGKLVAQQSFIDHIRSDFSVFLGLGIAVTILLLLLIYRSFNIMLLPLLMSVSSLIYLLGFMAIFRIELSILSVLIPPIILFVSTSDAIHLVNAYRQNEEREYLNRLKGSIKKVFSPTLLTSITTALGFFSLLILPTQPIQELGVFAGLGVLIAFGVNFLFGPLLIRKNYKSQSIKLPYKLWALKLSRNRKTVLAVYIALIIVSVMGFLQLKTDAYLLKDLPKNSQVRNDFQFLDSAFGGSKAWEMAIFPAKESSSVMSYVFLKEALKIEHYLKDSFGIEKVLSPLSVVKYANQISKGGASQSFQFPEKQDFEDQKSIRNLLLRNGVASGVVDSSRQYSRFAGFIPEWGSHDTQERNHALKAFIDREIDESILEARITGTTYLIDKSNESLSLELLKGLLLAVIMISIVLAVYFKSFKMMLISLIPNFIPLLFTAGIMGFMGVPLKLTTAIIFVVAFGIAVDDTIHFLGAYKKQKAKSPIWRIIKTFKSAGLAILITSVLIIGGFVLFTLSAFATTFYLGFFLSLAMLFAVLTDLILLPTLLKE</sequence>
<feature type="transmembrane region" description="Helical" evidence="6">
    <location>
        <begin position="716"/>
        <end position="739"/>
    </location>
</feature>
<evidence type="ECO:0000313" key="9">
    <source>
        <dbReference type="Proteomes" id="UP000193804"/>
    </source>
</evidence>
<dbReference type="Proteomes" id="UP000193804">
    <property type="component" value="Unassembled WGS sequence"/>
</dbReference>
<evidence type="ECO:0000256" key="4">
    <source>
        <dbReference type="ARBA" id="ARBA00022989"/>
    </source>
</evidence>
<keyword evidence="9" id="KW-1185">Reference proteome</keyword>
<evidence type="ECO:0000256" key="5">
    <source>
        <dbReference type="ARBA" id="ARBA00023136"/>
    </source>
</evidence>
<dbReference type="Pfam" id="PF03176">
    <property type="entry name" value="MMPL"/>
    <property type="match status" value="2"/>
</dbReference>
<dbReference type="EMBL" id="FXAW01000005">
    <property type="protein sequence ID" value="SMG38610.1"/>
    <property type="molecule type" value="Genomic_DNA"/>
</dbReference>
<feature type="transmembrane region" description="Helical" evidence="6">
    <location>
        <begin position="268"/>
        <end position="290"/>
    </location>
</feature>
<dbReference type="OrthoDB" id="9805018at2"/>
<proteinExistence type="predicted"/>
<dbReference type="InterPro" id="IPR000731">
    <property type="entry name" value="SSD"/>
</dbReference>
<evidence type="ECO:0000313" key="8">
    <source>
        <dbReference type="EMBL" id="SMG38610.1"/>
    </source>
</evidence>
<feature type="transmembrane region" description="Helical" evidence="6">
    <location>
        <begin position="644"/>
        <end position="668"/>
    </location>
</feature>
<dbReference type="PANTHER" id="PTHR33406:SF12">
    <property type="entry name" value="BLR2997 PROTEIN"/>
    <property type="match status" value="1"/>
</dbReference>
<feature type="transmembrane region" description="Helical" evidence="6">
    <location>
        <begin position="618"/>
        <end position="638"/>
    </location>
</feature>
<feature type="transmembrane region" description="Helical" evidence="6">
    <location>
        <begin position="340"/>
        <end position="363"/>
    </location>
</feature>
<evidence type="ECO:0000259" key="7">
    <source>
        <dbReference type="PROSITE" id="PS50156"/>
    </source>
</evidence>
<dbReference type="InterPro" id="IPR004869">
    <property type="entry name" value="MMPL_dom"/>
</dbReference>
<feature type="transmembrane region" description="Helical" evidence="6">
    <location>
        <begin position="311"/>
        <end position="334"/>
    </location>
</feature>
<dbReference type="InterPro" id="IPR050545">
    <property type="entry name" value="Mycobact_MmpL"/>
</dbReference>
<evidence type="ECO:0000256" key="3">
    <source>
        <dbReference type="ARBA" id="ARBA00022692"/>
    </source>
</evidence>
<dbReference type="STRING" id="1028.SAMN05661096_02554"/>
<dbReference type="Gene3D" id="1.20.1640.10">
    <property type="entry name" value="Multidrug efflux transporter AcrB transmembrane domain"/>
    <property type="match status" value="2"/>
</dbReference>
<keyword evidence="4 6" id="KW-1133">Transmembrane helix</keyword>
<dbReference type="PANTHER" id="PTHR33406">
    <property type="entry name" value="MEMBRANE PROTEIN MJ1562-RELATED"/>
    <property type="match status" value="1"/>
</dbReference>